<organism evidence="2">
    <name type="scientific">Arcobacter sp. AZ-2023</name>
    <dbReference type="NCBI Taxonomy" id="3074453"/>
    <lineage>
        <taxon>Bacteria</taxon>
        <taxon>Pseudomonadati</taxon>
        <taxon>Campylobacterota</taxon>
        <taxon>Epsilonproteobacteria</taxon>
        <taxon>Campylobacterales</taxon>
        <taxon>Arcobacteraceae</taxon>
        <taxon>Arcobacter</taxon>
    </lineage>
</organism>
<dbReference type="SUPFAM" id="SSF53756">
    <property type="entry name" value="UDP-Glycosyltransferase/glycogen phosphorylase"/>
    <property type="match status" value="1"/>
</dbReference>
<dbReference type="Pfam" id="PF13524">
    <property type="entry name" value="Glyco_trans_1_2"/>
    <property type="match status" value="1"/>
</dbReference>
<accession>A0AA96CYE7</accession>
<protein>
    <submittedName>
        <fullName evidence="2">Glycosyltransferase</fullName>
    </submittedName>
</protein>
<evidence type="ECO:0000259" key="1">
    <source>
        <dbReference type="Pfam" id="PF13524"/>
    </source>
</evidence>
<dbReference type="EMBL" id="CP134846">
    <property type="protein sequence ID" value="WNL16964.1"/>
    <property type="molecule type" value="Genomic_DNA"/>
</dbReference>
<reference evidence="2" key="1">
    <citation type="submission" date="2023-09" db="EMBL/GenBank/DDBJ databases">
        <title>Arcobacter tbilisiensis sp. nov. isolated from chicken meat in Tbilisi, Georgia.</title>
        <authorList>
            <person name="Matthias R."/>
            <person name="Zautner A.E."/>
        </authorList>
    </citation>
    <scope>NUCLEOTIDE SEQUENCE</scope>
    <source>
        <strain evidence="2">LEO 107</strain>
    </source>
</reference>
<dbReference type="AlphaFoldDB" id="A0AA96CYE7"/>
<evidence type="ECO:0000313" key="2">
    <source>
        <dbReference type="EMBL" id="WNL16964.1"/>
    </source>
</evidence>
<dbReference type="Gene3D" id="3.40.50.2000">
    <property type="entry name" value="Glycogen Phosphorylase B"/>
    <property type="match status" value="1"/>
</dbReference>
<name>A0AA96CYE7_9BACT</name>
<feature type="domain" description="Spore protein YkvP/CgeB glycosyl transferase-like" evidence="1">
    <location>
        <begin position="245"/>
        <end position="389"/>
    </location>
</feature>
<gene>
    <name evidence="2" type="ORF">RJG54_00800</name>
</gene>
<dbReference type="InterPro" id="IPR055259">
    <property type="entry name" value="YkvP/CgeB_Glyco_trans-like"/>
</dbReference>
<sequence>MNILLYKGTYQYNVINEFINNCINILKNKNCNVIVIDEKLEQENTFNKIVETFSNILIDVVIDFGAVGSHIKFNNECIYNITNSTYLAIFVDHPAYHIGKLSENIKNYLCCFNDKQHVEYINSLLPNHHKIAFFLPHGGLAGSNKEKKQNSTFSEYKKQKSIDIVFAGTFLNNIEKPWQNNLDYPSKLIDEVFELFMYDNYLSVQESFQIIFEKNKIRFSEIGKIQLANLYKLFQDYIRPYSRILLIKELSQSGLNITICGDGWSAFAKKYKNINYIGTLDIKDNLELIRKAKVLINVTPTLRNGSHERVFTGMLNNTVVFSDKSRYYDDFFEDEKSILYYSFNSLDKDIEKLKTILSDDKKLFEISQNAYEIANKYHTWENRVDTILDMVKLSKLMDK</sequence>
<proteinExistence type="predicted"/>